<reference evidence="1 2" key="1">
    <citation type="submission" date="2014-07" db="EMBL/GenBank/DDBJ databases">
        <authorList>
            <person name="Zhang J.E."/>
            <person name="Yang H."/>
            <person name="Guo J."/>
            <person name="Deng Z."/>
            <person name="Luo H."/>
            <person name="Luo M."/>
            <person name="Zhao B."/>
        </authorList>
    </citation>
    <scope>NUCLEOTIDE SEQUENCE [LARGE SCALE GENOMIC DNA]</scope>
    <source>
        <strain evidence="1 2">1CP</strain>
    </source>
</reference>
<organism evidence="1 2">
    <name type="scientific">Rhodococcus opacus</name>
    <name type="common">Nocardia opaca</name>
    <dbReference type="NCBI Taxonomy" id="37919"/>
    <lineage>
        <taxon>Bacteria</taxon>
        <taxon>Bacillati</taxon>
        <taxon>Actinomycetota</taxon>
        <taxon>Actinomycetes</taxon>
        <taxon>Mycobacteriales</taxon>
        <taxon>Nocardiaceae</taxon>
        <taxon>Rhodococcus</taxon>
    </lineage>
</organism>
<evidence type="ECO:0000313" key="2">
    <source>
        <dbReference type="Proteomes" id="UP000186108"/>
    </source>
</evidence>
<dbReference type="InterPro" id="IPR029016">
    <property type="entry name" value="GAF-like_dom_sf"/>
</dbReference>
<proteinExistence type="predicted"/>
<dbReference type="EMBL" id="CP009111">
    <property type="protein sequence ID" value="ANS26694.1"/>
    <property type="molecule type" value="Genomic_DNA"/>
</dbReference>
<protein>
    <submittedName>
        <fullName evidence="1">Transcriptional regulator</fullName>
    </submittedName>
</protein>
<accession>A0A1B1K253</accession>
<dbReference type="Gene3D" id="3.30.450.40">
    <property type="match status" value="1"/>
</dbReference>
<dbReference type="PATRIC" id="fig|37919.13.peg.2033"/>
<dbReference type="Pfam" id="PF01590">
    <property type="entry name" value="GAF"/>
    <property type="match status" value="1"/>
</dbReference>
<dbReference type="RefSeq" id="WP_065490022.1">
    <property type="nucleotide sequence ID" value="NZ_CP009111.1"/>
</dbReference>
<sequence length="416" mass="43764">MTDSGVAHNVGGSLGVVSAERPTADRLTAVATGVDLPRHARLLSRVHDAVLSGEQPPALPRDVVARSWSRLQAGGVSPDHCADVEPADFSEIEARRTRTALRTVLPELRSTLTQVADDANFIVVIADADGVLLWREGSRGVRKAADALGFTEGARWAEQAVGTNAIGTALIEDAAVQLFSAEHYAPSHHGWSCTGSPVHDPRTGEILGVVDISGSAMSIHPTTVALVRTAVRLAEATLWREHTAQLDKLRGRAAPLLASAGGPALVVDKHGWVAEASGIAAPERVAPPSLDRPLLVPGLGLCVPEPLGDGWLVRRRVDGAAIELELDLGDAPHVTVRGDVNWTRALSPRHAQILRVLSVAGPAGVDAASLSESLFGDRDHVVAVRAEVSRLRKSLGAVLSTQPYRFAAGVTVRLVG</sequence>
<gene>
    <name evidence="1" type="ORF">R1CP_09885</name>
</gene>
<dbReference type="Proteomes" id="UP000186108">
    <property type="component" value="Chromosome"/>
</dbReference>
<name>A0A1B1K253_RHOOP</name>
<dbReference type="InterPro" id="IPR003018">
    <property type="entry name" value="GAF"/>
</dbReference>
<dbReference type="AlphaFoldDB" id="A0A1B1K253"/>
<evidence type="ECO:0000313" key="1">
    <source>
        <dbReference type="EMBL" id="ANS26694.1"/>
    </source>
</evidence>